<keyword evidence="2" id="KW-1185">Reference proteome</keyword>
<sequence length="1235" mass="132898">MKTKSPLAWTAATVLAGVVFISPANAGDFFSALSRCPQPCSIAGPNSSNWTLYYDTAQLYRCNETVLFDLNIHNSISADSHIGIRACSASDLPAVKPILTRHISARQELSYNTSDSAGAKGQKAFSSKCGKGSVVTTDFHVGHWGAAVEKQTVSALASVVGKMVSYMGQEGVCNEQILFGMSGSTIVGIYKGSQIDQASATSLLAKFGRETTNEFGRTAAQICSGFGPSMFGVVADMTRDLAGVQKDIQHISQAGCLDGEKKSFWNNTSVDVLTAVDVSVVPVDKGLNERSIKERATCKYTQVQSGDGCFAIAARCGITQDNLQQFNPQSNFCSTLQLNQYVCCSSGSLPDFSPQPGKDGSCASYTVKAGDFCSAIATSHSTTVDRLESANKNTWGWNGCGSILVGQIMCLSNGTPPMPNPVANAICGPQVPGTKPPPKGTSLESLNPCPLNACCNVWGQCGITPSFCSIFRSTTGAPGTSQPGKNSCISNCGVSPVRSGPPAQRRRVGYFEAFSKSRPCMNMDITTIPDAYTDVHYAFAGITKDFQVDVSQYADVFAKFRTIKQRKVVSFGGWSFSTDADTFPIFRLGVTDSQRQQFASNVANFVSSNNLDGVDFDWEYPGAPDIPGIPPGDAGDGLRYLQFLKLIRSKLPSGKTLSIAAPASFWYLKGFPIKDISSVVDYIVYMTYDLHGQWDYGNTFVNEDCPNGNCLRSHVNLTETNYALAMITKAGVPQNKVLVGMGSYGRSFKMTDANCSGPECTFTGPASGATPGECTGEAGYISNFEIQSLISASINQQGHNVRLSKSNDGDVAIIDNKDWVSYLSDDSFNLRLQQFSGLSGDGWAGTVEWAIDLNSNSYTGEDIHDDDGEVDPLCDVSLKFNSINDIANGNYPLYCSAMYALQVLTAELDSANSEYNDVNNGYDALFGYYATYMKKVIPSELDAFMSGNGKNYFVCSESHTNNNATGDCGQLLDELKFENIFTLWWTLRDHDGFYNDLLNNHGIQADWVKFGDTEQRSSCGHNVNCDPENRKMHGFPLEADNVQVPNPKDIITKAGPNFSNVEDIVGMTLLDVLFAQWGGDLGDALNVASVPVSIVKEAVETMKEVKTIGETEKEEEQKELVVKILSVVFMVVPFVGEAGAAAAGLAQLGRIISIAGEVANTAISIYDVVSDPTSLPMAMFGIMMSGLGVARTEENFAKMGKLERDMDAAGTLAKLGQIISDDSSTMKKLSNQCLR</sequence>
<reference evidence="1" key="1">
    <citation type="submission" date="2022-08" db="EMBL/GenBank/DDBJ databases">
        <title>Genome Sequence of Lecanicillium fungicola.</title>
        <authorList>
            <person name="Buettner E."/>
        </authorList>
    </citation>
    <scope>NUCLEOTIDE SEQUENCE</scope>
    <source>
        <strain evidence="1">Babe33</strain>
    </source>
</reference>
<dbReference type="EMBL" id="JANJQO010000219">
    <property type="protein sequence ID" value="KAJ2980185.1"/>
    <property type="molecule type" value="Genomic_DNA"/>
</dbReference>
<dbReference type="Proteomes" id="UP001143910">
    <property type="component" value="Unassembled WGS sequence"/>
</dbReference>
<proteinExistence type="predicted"/>
<evidence type="ECO:0000313" key="1">
    <source>
        <dbReference type="EMBL" id="KAJ2980185.1"/>
    </source>
</evidence>
<accession>A0ACC1NML5</accession>
<organism evidence="1 2">
    <name type="scientific">Zarea fungicola</name>
    <dbReference type="NCBI Taxonomy" id="93591"/>
    <lineage>
        <taxon>Eukaryota</taxon>
        <taxon>Fungi</taxon>
        <taxon>Dikarya</taxon>
        <taxon>Ascomycota</taxon>
        <taxon>Pezizomycotina</taxon>
        <taxon>Sordariomycetes</taxon>
        <taxon>Hypocreomycetidae</taxon>
        <taxon>Hypocreales</taxon>
        <taxon>Cordycipitaceae</taxon>
        <taxon>Zarea</taxon>
    </lineage>
</organism>
<protein>
    <submittedName>
        <fullName evidence="1">Uncharacterized protein</fullName>
    </submittedName>
</protein>
<name>A0ACC1NML5_9HYPO</name>
<evidence type="ECO:0000313" key="2">
    <source>
        <dbReference type="Proteomes" id="UP001143910"/>
    </source>
</evidence>
<comment type="caution">
    <text evidence="1">The sequence shown here is derived from an EMBL/GenBank/DDBJ whole genome shotgun (WGS) entry which is preliminary data.</text>
</comment>
<gene>
    <name evidence="1" type="ORF">NQ176_g2789</name>
</gene>